<organism evidence="2 3">
    <name type="scientific">Jatrophihabitans endophyticus</name>
    <dbReference type="NCBI Taxonomy" id="1206085"/>
    <lineage>
        <taxon>Bacteria</taxon>
        <taxon>Bacillati</taxon>
        <taxon>Actinomycetota</taxon>
        <taxon>Actinomycetes</taxon>
        <taxon>Jatrophihabitantales</taxon>
        <taxon>Jatrophihabitantaceae</taxon>
        <taxon>Jatrophihabitans</taxon>
    </lineage>
</organism>
<evidence type="ECO:0000256" key="1">
    <source>
        <dbReference type="SAM" id="MobiDB-lite"/>
    </source>
</evidence>
<dbReference type="SUPFAM" id="SSF52733">
    <property type="entry name" value="Nicotinate mononucleotide:5,6-dimethylbenzimidazole phosphoribosyltransferase (CobT)"/>
    <property type="match status" value="1"/>
</dbReference>
<dbReference type="PANTHER" id="PTHR43463:SF1">
    <property type="entry name" value="NICOTINATE-NUCLEOTIDE--DIMETHYLBENZIMIDAZOLE PHOSPHORIBOSYLTRANSFERASE"/>
    <property type="match status" value="1"/>
</dbReference>
<evidence type="ECO:0000313" key="2">
    <source>
        <dbReference type="EMBL" id="SHG58090.1"/>
    </source>
</evidence>
<dbReference type="STRING" id="1206085.SAMN05443575_2304"/>
<dbReference type="InterPro" id="IPR036087">
    <property type="entry name" value="Nict_dMeBzImd_PRibTrfase_sf"/>
</dbReference>
<keyword evidence="2" id="KW-0808">Transferase</keyword>
<feature type="compositionally biased region" description="Basic and acidic residues" evidence="1">
    <location>
        <begin position="90"/>
        <end position="101"/>
    </location>
</feature>
<accession>A0A1M5KZK0</accession>
<dbReference type="Pfam" id="PF02277">
    <property type="entry name" value="DBI_PRT"/>
    <property type="match status" value="1"/>
</dbReference>
<dbReference type="Gene3D" id="3.40.50.10210">
    <property type="match status" value="1"/>
</dbReference>
<keyword evidence="2" id="KW-0328">Glycosyltransferase</keyword>
<gene>
    <name evidence="2" type="ORF">SAMN05443575_2304</name>
</gene>
<dbReference type="AlphaFoldDB" id="A0A1M5KZK0"/>
<dbReference type="OrthoDB" id="9781491at2"/>
<dbReference type="PANTHER" id="PTHR43463">
    <property type="entry name" value="NICOTINATE-NUCLEOTIDE--DIMETHYLBENZIMIDAZOLE PHOSPHORIBOSYLTRANSFERASE"/>
    <property type="match status" value="1"/>
</dbReference>
<evidence type="ECO:0000313" key="3">
    <source>
        <dbReference type="Proteomes" id="UP000186132"/>
    </source>
</evidence>
<protein>
    <submittedName>
        <fullName evidence="2">Nicotinate-nucleotide-dimethylbenzimidazole phosphoribosyltransferase</fullName>
    </submittedName>
</protein>
<dbReference type="InterPro" id="IPR003200">
    <property type="entry name" value="Nict_dMeBzImd_PRibTrfase"/>
</dbReference>
<feature type="region of interest" description="Disordered" evidence="1">
    <location>
        <begin position="90"/>
        <end position="116"/>
    </location>
</feature>
<name>A0A1M5KZK0_9ACTN</name>
<sequence length="307" mass="30533">MTGAVPELDSRAARVDWPDAQAAAAARDAAGADRGRLAELAQWLAGTRGRHPAEAPTRPRCLVLGGVSAAVAALAESVDVGTRAVVPADHPADERSADHPADGGSADGPADEGTVTRGLTDGFALADDEVDAGADLLVVAGAAAGATGANAAAVVVSLLTGTEPVALLPRGPAAVDTAAWVARAELLRDTRQRAADARADPVALLDRLGDAALATATGLILQAVVRRTPIVLDGVTAVVAALLVADLASGAAQWCQVADVGADPVHARAVAELDRSPLLHLAMSAGDGVAGLLSVPLLRAAVTGKPE</sequence>
<dbReference type="RefSeq" id="WP_073390289.1">
    <property type="nucleotide sequence ID" value="NZ_FQVU01000003.1"/>
</dbReference>
<keyword evidence="3" id="KW-1185">Reference proteome</keyword>
<dbReference type="Proteomes" id="UP000186132">
    <property type="component" value="Unassembled WGS sequence"/>
</dbReference>
<dbReference type="GO" id="GO:0008939">
    <property type="term" value="F:nicotinate-nucleotide-dimethylbenzimidazole phosphoribosyltransferase activity"/>
    <property type="evidence" value="ECO:0007669"/>
    <property type="project" value="InterPro"/>
</dbReference>
<reference evidence="2 3" key="1">
    <citation type="submission" date="2016-11" db="EMBL/GenBank/DDBJ databases">
        <authorList>
            <person name="Jaros S."/>
            <person name="Januszkiewicz K."/>
            <person name="Wedrychowicz H."/>
        </authorList>
    </citation>
    <scope>NUCLEOTIDE SEQUENCE [LARGE SCALE GENOMIC DNA]</scope>
    <source>
        <strain evidence="2 3">DSM 45627</strain>
    </source>
</reference>
<proteinExistence type="predicted"/>
<dbReference type="EMBL" id="FQVU01000003">
    <property type="protein sequence ID" value="SHG58090.1"/>
    <property type="molecule type" value="Genomic_DNA"/>
</dbReference>